<dbReference type="SMART" id="SM00267">
    <property type="entry name" value="GGDEF"/>
    <property type="match status" value="1"/>
</dbReference>
<dbReference type="Pfam" id="PF00990">
    <property type="entry name" value="GGDEF"/>
    <property type="match status" value="1"/>
</dbReference>
<dbReference type="Proteomes" id="UP000480185">
    <property type="component" value="Unassembled WGS sequence"/>
</dbReference>
<dbReference type="OrthoDB" id="9759607at2"/>
<dbReference type="FunFam" id="3.30.70.270:FF:000001">
    <property type="entry name" value="Diguanylate cyclase domain protein"/>
    <property type="match status" value="1"/>
</dbReference>
<evidence type="ECO:0000259" key="1">
    <source>
        <dbReference type="PROSITE" id="PS50887"/>
    </source>
</evidence>
<dbReference type="NCBIfam" id="TIGR00254">
    <property type="entry name" value="GGDEF"/>
    <property type="match status" value="1"/>
</dbReference>
<dbReference type="CDD" id="cd01949">
    <property type="entry name" value="GGDEF"/>
    <property type="match status" value="1"/>
</dbReference>
<dbReference type="InterPro" id="IPR050469">
    <property type="entry name" value="Diguanylate_Cyclase"/>
</dbReference>
<dbReference type="Gene3D" id="3.30.450.40">
    <property type="match status" value="2"/>
</dbReference>
<dbReference type="InterPro" id="IPR029787">
    <property type="entry name" value="Nucleotide_cyclase"/>
</dbReference>
<dbReference type="InterPro" id="IPR003018">
    <property type="entry name" value="GAF"/>
</dbReference>
<proteinExistence type="predicted"/>
<organism evidence="2 3">
    <name type="scientific">Salinibacillus xinjiangensis</name>
    <dbReference type="NCBI Taxonomy" id="1229268"/>
    <lineage>
        <taxon>Bacteria</taxon>
        <taxon>Bacillati</taxon>
        <taxon>Bacillota</taxon>
        <taxon>Bacilli</taxon>
        <taxon>Bacillales</taxon>
        <taxon>Bacillaceae</taxon>
        <taxon>Salinibacillus</taxon>
    </lineage>
</organism>
<comment type="caution">
    <text evidence="2">The sequence shown here is derived from an EMBL/GenBank/DDBJ whole genome shotgun (WGS) entry which is preliminary data.</text>
</comment>
<keyword evidence="3" id="KW-1185">Reference proteome</keyword>
<dbReference type="PANTHER" id="PTHR45138:SF9">
    <property type="entry name" value="DIGUANYLATE CYCLASE DGCM-RELATED"/>
    <property type="match status" value="1"/>
</dbReference>
<dbReference type="SMART" id="SM00065">
    <property type="entry name" value="GAF"/>
    <property type="match status" value="2"/>
</dbReference>
<dbReference type="PROSITE" id="PS51257">
    <property type="entry name" value="PROKAR_LIPOPROTEIN"/>
    <property type="match status" value="1"/>
</dbReference>
<dbReference type="InterPro" id="IPR043128">
    <property type="entry name" value="Rev_trsase/Diguanyl_cyclase"/>
</dbReference>
<sequence length="634" mass="72687">MKMTNVIALDQLKIKLKERFYEILMTYTQTSFQGCLNDIAKQLKLITHAKAIDVFILNDSTLRYQLCSDPSESNEYIKKEPFHLSTLQQLVNGVNKTFSYPSGDDVLYQPKDDITSFIVPLQIESKHDGFLLFLFDNQSFDQQVVQLFQEIVQETNRLIGKVKFFHKSISVKDKYEMLYRVTSKFHSSMNINDILKEVIFTLQDIYPLYDCFLLLSQDDPQTEGLPVREFDYQNKEYHASTEAYLTGQIQFDDTNDQKASMYAPLKGKQGVYGVLQVVKEKNILFIEDEIEFISILANTAGSALENARLYEQSKCLIADLRLINQSSQELNSKRKLSDTFTYMADLIKHSFKGEEVGFVLYQNNGNTPQILKESTSFFTTNEGRSLITFLNEKIEQKTNMVFIGDFQVKYPDLDLPFQSVMAVPMIHEHQVIGFVTVLHPNEYFFSFETYKLLQSLVQHSALTVVNSLLKEELERLVQTDYLTKLYSRNYLDEMMNQHLEVGQQGTFVLIDIDNFKSINDQFGHDTGDAIILQVAEVIKENIRSHDIAARWGGEELAIYLPNTNIVAGEQVAKRLVKAVATRTSPTVTISCGVSYWDQQINGGSKAIFLRADRALYVAKEQGKNRVVKQNEIAI</sequence>
<dbReference type="SUPFAM" id="SSF55781">
    <property type="entry name" value="GAF domain-like"/>
    <property type="match status" value="2"/>
</dbReference>
<name>A0A6G1XAA6_9BACI</name>
<protein>
    <submittedName>
        <fullName evidence="2">Diguanylate cyclase</fullName>
    </submittedName>
</protein>
<dbReference type="GO" id="GO:0043709">
    <property type="term" value="P:cell adhesion involved in single-species biofilm formation"/>
    <property type="evidence" value="ECO:0007669"/>
    <property type="project" value="TreeGrafter"/>
</dbReference>
<dbReference type="AlphaFoldDB" id="A0A6G1XAA6"/>
<dbReference type="InterPro" id="IPR029016">
    <property type="entry name" value="GAF-like_dom_sf"/>
</dbReference>
<dbReference type="GO" id="GO:0005886">
    <property type="term" value="C:plasma membrane"/>
    <property type="evidence" value="ECO:0007669"/>
    <property type="project" value="TreeGrafter"/>
</dbReference>
<dbReference type="PANTHER" id="PTHR45138">
    <property type="entry name" value="REGULATORY COMPONENTS OF SENSORY TRANSDUCTION SYSTEM"/>
    <property type="match status" value="1"/>
</dbReference>
<feature type="domain" description="GGDEF" evidence="1">
    <location>
        <begin position="503"/>
        <end position="631"/>
    </location>
</feature>
<evidence type="ECO:0000313" key="3">
    <source>
        <dbReference type="Proteomes" id="UP000480185"/>
    </source>
</evidence>
<gene>
    <name evidence="2" type="ORF">GH754_15645</name>
</gene>
<evidence type="ECO:0000313" key="2">
    <source>
        <dbReference type="EMBL" id="MRG87718.1"/>
    </source>
</evidence>
<dbReference type="EMBL" id="WJNH01000011">
    <property type="protein sequence ID" value="MRG87718.1"/>
    <property type="molecule type" value="Genomic_DNA"/>
</dbReference>
<dbReference type="PROSITE" id="PS50887">
    <property type="entry name" value="GGDEF"/>
    <property type="match status" value="1"/>
</dbReference>
<dbReference type="GO" id="GO:0052621">
    <property type="term" value="F:diguanylate cyclase activity"/>
    <property type="evidence" value="ECO:0007669"/>
    <property type="project" value="TreeGrafter"/>
</dbReference>
<dbReference type="SUPFAM" id="SSF55073">
    <property type="entry name" value="Nucleotide cyclase"/>
    <property type="match status" value="1"/>
</dbReference>
<dbReference type="GO" id="GO:1902201">
    <property type="term" value="P:negative regulation of bacterial-type flagellum-dependent cell motility"/>
    <property type="evidence" value="ECO:0007669"/>
    <property type="project" value="TreeGrafter"/>
</dbReference>
<accession>A0A6G1XAA6</accession>
<dbReference type="InterPro" id="IPR000160">
    <property type="entry name" value="GGDEF_dom"/>
</dbReference>
<reference evidence="2 3" key="1">
    <citation type="submission" date="2019-11" db="EMBL/GenBank/DDBJ databases">
        <authorList>
            <person name="Li J."/>
        </authorList>
    </citation>
    <scope>NUCLEOTIDE SEQUENCE [LARGE SCALE GENOMIC DNA]</scope>
    <source>
        <strain evidence="2 3">J4</strain>
    </source>
</reference>
<dbReference type="Gene3D" id="3.30.70.270">
    <property type="match status" value="1"/>
</dbReference>